<dbReference type="InterPro" id="IPR016084">
    <property type="entry name" value="Haem_Oase-like_multi-hlx"/>
</dbReference>
<proteinExistence type="predicted"/>
<evidence type="ECO:0000313" key="1">
    <source>
        <dbReference type="EMBL" id="PQO25139.1"/>
    </source>
</evidence>
<evidence type="ECO:0008006" key="3">
    <source>
        <dbReference type="Google" id="ProtNLM"/>
    </source>
</evidence>
<comment type="caution">
    <text evidence="1">The sequence shown here is derived from an EMBL/GenBank/DDBJ whole genome shotgun (WGS) entry which is preliminary data.</text>
</comment>
<dbReference type="Proteomes" id="UP000240009">
    <property type="component" value="Unassembled WGS sequence"/>
</dbReference>
<dbReference type="AlphaFoldDB" id="A0A2S8EYZ3"/>
<sequence length="263" mass="30064">MSWISYEVRFLLPQIPQTLSMRSSQIQSEIQRLLEANQPRTFPFFEALKGADTRVVLSEDFLDAFYLRYQAAMHATRVMVYQLPHLDEISLRVKKCRVIADDDLNPHGDTHHAQLRDTWSILLGRPPRATDELFGAVHELPQHLDERTSRFVLFVANEYPKSLGPWVVIEGLADDWINSLCCSLRPHYPMIDATRYFVHNLASGVEKEHAQAASELFLEVAARKPELTEEGLAAATRMTKVLREFWAGCDELLDTCLASVRQA</sequence>
<reference evidence="1 2" key="1">
    <citation type="submission" date="2018-02" db="EMBL/GenBank/DDBJ databases">
        <title>Comparative genomes isolates from brazilian mangrove.</title>
        <authorList>
            <person name="Araujo J.E."/>
            <person name="Taketani R.G."/>
            <person name="Silva M.C.P."/>
            <person name="Loureco M.V."/>
            <person name="Andreote F.D."/>
        </authorList>
    </citation>
    <scope>NUCLEOTIDE SEQUENCE [LARGE SCALE GENOMIC DNA]</scope>
    <source>
        <strain evidence="1 2">HEX-2 MGV</strain>
    </source>
</reference>
<organism evidence="1 2">
    <name type="scientific">Blastopirellula marina</name>
    <dbReference type="NCBI Taxonomy" id="124"/>
    <lineage>
        <taxon>Bacteria</taxon>
        <taxon>Pseudomonadati</taxon>
        <taxon>Planctomycetota</taxon>
        <taxon>Planctomycetia</taxon>
        <taxon>Pirellulales</taxon>
        <taxon>Pirellulaceae</taxon>
        <taxon>Blastopirellula</taxon>
    </lineage>
</organism>
<protein>
    <recommendedName>
        <fullName evidence="3">Thiaminase-2/PQQC domain-containing protein</fullName>
    </recommendedName>
</protein>
<name>A0A2S8EYZ3_9BACT</name>
<evidence type="ECO:0000313" key="2">
    <source>
        <dbReference type="Proteomes" id="UP000240009"/>
    </source>
</evidence>
<dbReference type="EMBL" id="PUIA01000094">
    <property type="protein sequence ID" value="PQO25139.1"/>
    <property type="molecule type" value="Genomic_DNA"/>
</dbReference>
<gene>
    <name evidence="1" type="ORF">C5Y96_26945</name>
</gene>
<dbReference type="Gene3D" id="1.20.910.10">
    <property type="entry name" value="Heme oxygenase-like"/>
    <property type="match status" value="1"/>
</dbReference>
<accession>A0A2S8EYZ3</accession>